<dbReference type="Gene3D" id="2.60.120.430">
    <property type="entry name" value="Galactose-binding lectin"/>
    <property type="match status" value="1"/>
</dbReference>
<evidence type="ECO:0000256" key="1">
    <source>
        <dbReference type="ARBA" id="ARBA00022729"/>
    </source>
</evidence>
<proteinExistence type="predicted"/>
<dbReference type="Pfam" id="PF18962">
    <property type="entry name" value="Por_Secre_tail"/>
    <property type="match status" value="1"/>
</dbReference>
<dbReference type="NCBIfam" id="TIGR04183">
    <property type="entry name" value="Por_Secre_tail"/>
    <property type="match status" value="1"/>
</dbReference>
<keyword evidence="4" id="KW-1185">Reference proteome</keyword>
<evidence type="ECO:0000259" key="2">
    <source>
        <dbReference type="Pfam" id="PF18962"/>
    </source>
</evidence>
<dbReference type="RefSeq" id="WP_345276606.1">
    <property type="nucleotide sequence ID" value="NZ_BAABJW010000002.1"/>
</dbReference>
<keyword evidence="1" id="KW-0732">Signal</keyword>
<accession>A0ABP9CH32</accession>
<evidence type="ECO:0000313" key="3">
    <source>
        <dbReference type="EMBL" id="GAA4811071.1"/>
    </source>
</evidence>
<comment type="caution">
    <text evidence="3">The sequence shown here is derived from an EMBL/GenBank/DDBJ whole genome shotgun (WGS) entry which is preliminary data.</text>
</comment>
<reference evidence="4" key="1">
    <citation type="journal article" date="2019" name="Int. J. Syst. Evol. Microbiol.">
        <title>The Global Catalogue of Microorganisms (GCM) 10K type strain sequencing project: providing services to taxonomists for standard genome sequencing and annotation.</title>
        <authorList>
            <consortium name="The Broad Institute Genomics Platform"/>
            <consortium name="The Broad Institute Genome Sequencing Center for Infectious Disease"/>
            <person name="Wu L."/>
            <person name="Ma J."/>
        </authorList>
    </citation>
    <scope>NUCLEOTIDE SEQUENCE [LARGE SCALE GENOMIC DNA]</scope>
    <source>
        <strain evidence="4">JCM 18325</strain>
    </source>
</reference>
<dbReference type="EMBL" id="BAABJW010000002">
    <property type="protein sequence ID" value="GAA4811071.1"/>
    <property type="molecule type" value="Genomic_DNA"/>
</dbReference>
<feature type="domain" description="Secretion system C-terminal sorting" evidence="2">
    <location>
        <begin position="406"/>
        <end position="474"/>
    </location>
</feature>
<evidence type="ECO:0000313" key="4">
    <source>
        <dbReference type="Proteomes" id="UP001501433"/>
    </source>
</evidence>
<name>A0ABP9CH32_9FLAO</name>
<organism evidence="3 4">
    <name type="scientific">Litoribaculum gwangyangense</name>
    <dbReference type="NCBI Taxonomy" id="1130722"/>
    <lineage>
        <taxon>Bacteria</taxon>
        <taxon>Pseudomonadati</taxon>
        <taxon>Bacteroidota</taxon>
        <taxon>Flavobacteriia</taxon>
        <taxon>Flavobacteriales</taxon>
        <taxon>Flavobacteriaceae</taxon>
        <taxon>Litoribaculum</taxon>
    </lineage>
</organism>
<sequence>MNKIILLFFVLAITIGYSQIAPIDFEPTGNGASWTWVTFEPPLNETVEFTVVNNPSTTGINSSANVGKIDISFATGANWGSAGVESTHGADIGTFSITSGNSYVTMQVYQEGFTAPIALKLANATNAALPEVTSLFPVTTANVWQEVYFDLSAWIGNPNNPVDQIIFYPSYAPRGTGHVVYFDNISFGSQPAPSCSDGIQNGTETGIDCGGTCPNVCPPPPAPTVSAPTPIPAVADVLYIYSEAYTNLANNIALINTSSWATTPPSNYSGPSSNYAIPSVIPTDNVRLFNNLNNAFIQFNTTNITDYKYFHIDVWSANATFLRVGLQDLTAAVEGSQNFTITQNQWNSIEIDLDGFGGLAGDRNEVFQLVFIGEPVGIADIYVDNIYFSKVSTLDTQEFEITGLKVYPNPSKNVWTIKTQAISINSIELYNILGKKVTSLSPNKDEATIDGSKLKSGMYFAKINTENGSASLKLVKQ</sequence>
<protein>
    <recommendedName>
        <fullName evidence="2">Secretion system C-terminal sorting domain-containing protein</fullName>
    </recommendedName>
</protein>
<dbReference type="InterPro" id="IPR026444">
    <property type="entry name" value="Secre_tail"/>
</dbReference>
<gene>
    <name evidence="3" type="ORF">GCM10023330_17840</name>
</gene>
<dbReference type="Proteomes" id="UP001501433">
    <property type="component" value="Unassembled WGS sequence"/>
</dbReference>